<dbReference type="GO" id="GO:0017177">
    <property type="term" value="C:glucosidase II complex"/>
    <property type="evidence" value="ECO:0007669"/>
    <property type="project" value="TreeGrafter"/>
</dbReference>
<dbReference type="Pfam" id="PF12999">
    <property type="entry name" value="PRKCSH-like"/>
    <property type="match status" value="1"/>
</dbReference>
<proteinExistence type="predicted"/>
<evidence type="ECO:0000256" key="4">
    <source>
        <dbReference type="ARBA" id="ARBA00023157"/>
    </source>
</evidence>
<comment type="caution">
    <text evidence="9">The sequence shown here is derived from an EMBL/GenBank/DDBJ whole genome shotgun (WGS) entry which is preliminary data.</text>
</comment>
<sequence length="606" mass="68016">MRVLLVAALFLCASAAAAAASKPPLDTLGIPPQDEAYYGGGVIKCRDGSGKFSRDQLNDDFCDCPDGTDEPGTSACPEGKFYCKNAGHTPITIFSSRVNDGICDCCDGSDEYDSNVTCKNTCWEAGKAARDKLKKKIATYKSGVVIRNQEVERAKEAFAKDETELAKLKGEEKILKGLVDKLKEQKRLVEKAEEEERLKKEKEEKRIKEEAEKKATVEKEAQDDSHEVDSKETDAPVKEDESKVAEQHDGHATDHVPESGVSDEQHGSESQDDSGIVDELPPKESAPTLEQDPSSDNPEGLSREELGRIVASRWTGESVNDVSKDNKKGHEDDNEVPEPAEAAVEDELEIPEPAEENYGSYHSDVEDDRHKYDDEDFDHESENEYVDDHDDHVESYKSDDDQKGGHHSDLTASEHSSWLDKIHQTVQNVLQKFNFFKTPVDLSEASRVRKEYDDASSKLSKIQSKISTLTEKLKHDFGKDKEFYSFYDQCFETKEGKYTYKVCAYKKATQAEGHSSTNLGRWDKFEESYRVMQFSNGDKCWNGPDRSLKVRLRCGLSNELNDVDEPSRCEYVAVLSTPALCIEDKLKELQNKLDAMSKKQPGHDEL</sequence>
<dbReference type="SUPFAM" id="SSF50911">
    <property type="entry name" value="Mannose 6-phosphate receptor domain"/>
    <property type="match status" value="1"/>
</dbReference>
<dbReference type="InterPro" id="IPR044865">
    <property type="entry name" value="MRH_dom"/>
</dbReference>
<dbReference type="PANTHER" id="PTHR12630">
    <property type="entry name" value="N-LINKED OLIGOSACCHARIDE PROCESSING"/>
    <property type="match status" value="1"/>
</dbReference>
<dbReference type="InterPro" id="IPR036607">
    <property type="entry name" value="PRKCSH"/>
</dbReference>
<protein>
    <recommendedName>
        <fullName evidence="1">Glucosidase 2 subunit beta</fullName>
    </recommendedName>
</protein>
<evidence type="ECO:0000256" key="6">
    <source>
        <dbReference type="SAM" id="MobiDB-lite"/>
    </source>
</evidence>
<keyword evidence="10" id="KW-1185">Reference proteome</keyword>
<feature type="compositionally biased region" description="Basic and acidic residues" evidence="6">
    <location>
        <begin position="322"/>
        <end position="331"/>
    </location>
</feature>
<evidence type="ECO:0000259" key="8">
    <source>
        <dbReference type="PROSITE" id="PS51914"/>
    </source>
</evidence>
<keyword evidence="2 7" id="KW-0732">Signal</keyword>
<dbReference type="PROSITE" id="PS51914">
    <property type="entry name" value="MRH"/>
    <property type="match status" value="1"/>
</dbReference>
<evidence type="ECO:0000256" key="2">
    <source>
        <dbReference type="ARBA" id="ARBA00022729"/>
    </source>
</evidence>
<dbReference type="GO" id="GO:0006491">
    <property type="term" value="P:N-glycan processing"/>
    <property type="evidence" value="ECO:0007669"/>
    <property type="project" value="TreeGrafter"/>
</dbReference>
<evidence type="ECO:0000313" key="9">
    <source>
        <dbReference type="EMBL" id="KAF8661925.1"/>
    </source>
</evidence>
<accession>A0A835E0P9</accession>
<dbReference type="InterPro" id="IPR002172">
    <property type="entry name" value="LDrepeatLR_classA_rpt"/>
</dbReference>
<dbReference type="InterPro" id="IPR039794">
    <property type="entry name" value="Gtb1-like"/>
</dbReference>
<name>A0A835E0P9_9POAL</name>
<dbReference type="AlphaFoldDB" id="A0A835E0P9"/>
<dbReference type="OrthoDB" id="28322at2759"/>
<dbReference type="Pfam" id="PF13015">
    <property type="entry name" value="PRKCSH_1"/>
    <property type="match status" value="1"/>
</dbReference>
<evidence type="ECO:0000256" key="7">
    <source>
        <dbReference type="SAM" id="SignalP"/>
    </source>
</evidence>
<feature type="region of interest" description="Disordered" evidence="6">
    <location>
        <begin position="191"/>
        <end position="412"/>
    </location>
</feature>
<evidence type="ECO:0000256" key="3">
    <source>
        <dbReference type="ARBA" id="ARBA00022824"/>
    </source>
</evidence>
<feature type="compositionally biased region" description="Basic and acidic residues" evidence="6">
    <location>
        <begin position="363"/>
        <end position="373"/>
    </location>
</feature>
<evidence type="ECO:0000256" key="1">
    <source>
        <dbReference type="ARBA" id="ARBA00022387"/>
    </source>
</evidence>
<feature type="compositionally biased region" description="Acidic residues" evidence="6">
    <location>
        <begin position="374"/>
        <end position="388"/>
    </location>
</feature>
<dbReference type="EMBL" id="JACEFO010002392">
    <property type="protein sequence ID" value="KAF8661925.1"/>
    <property type="molecule type" value="Genomic_DNA"/>
</dbReference>
<keyword evidence="5" id="KW-0175">Coiled coil</keyword>
<keyword evidence="4" id="KW-1015">Disulfide bond</keyword>
<feature type="chain" id="PRO_5032289327" description="Glucosidase 2 subunit beta" evidence="7">
    <location>
        <begin position="20"/>
        <end position="606"/>
    </location>
</feature>
<evidence type="ECO:0000313" key="10">
    <source>
        <dbReference type="Proteomes" id="UP000636709"/>
    </source>
</evidence>
<feature type="compositionally biased region" description="Basic and acidic residues" evidence="6">
    <location>
        <begin position="191"/>
        <end position="269"/>
    </location>
</feature>
<dbReference type="Gramene" id="Dexi5B01G0013320.1">
    <property type="protein sequence ID" value="Dexi5B01G0013320.1:cds"/>
    <property type="gene ID" value="Dexi5B01G0013320"/>
</dbReference>
<feature type="compositionally biased region" description="Acidic residues" evidence="6">
    <location>
        <begin position="332"/>
        <end position="355"/>
    </location>
</feature>
<feature type="signal peptide" evidence="7">
    <location>
        <begin position="1"/>
        <end position="19"/>
    </location>
</feature>
<gene>
    <name evidence="9" type="ORF">HU200_056891</name>
</gene>
<dbReference type="Proteomes" id="UP000636709">
    <property type="component" value="Unassembled WGS sequence"/>
</dbReference>
<feature type="compositionally biased region" description="Basic and acidic residues" evidence="6">
    <location>
        <begin position="389"/>
        <end position="409"/>
    </location>
</feature>
<keyword evidence="3" id="KW-0256">Endoplasmic reticulum</keyword>
<evidence type="ECO:0000256" key="5">
    <source>
        <dbReference type="SAM" id="Coils"/>
    </source>
</evidence>
<feature type="domain" description="MRH" evidence="8">
    <location>
        <begin position="488"/>
        <end position="583"/>
    </location>
</feature>
<dbReference type="InterPro" id="IPR036055">
    <property type="entry name" value="LDL_receptor-like_sf"/>
</dbReference>
<organism evidence="9 10">
    <name type="scientific">Digitaria exilis</name>
    <dbReference type="NCBI Taxonomy" id="1010633"/>
    <lineage>
        <taxon>Eukaryota</taxon>
        <taxon>Viridiplantae</taxon>
        <taxon>Streptophyta</taxon>
        <taxon>Embryophyta</taxon>
        <taxon>Tracheophyta</taxon>
        <taxon>Spermatophyta</taxon>
        <taxon>Magnoliopsida</taxon>
        <taxon>Liliopsida</taxon>
        <taxon>Poales</taxon>
        <taxon>Poaceae</taxon>
        <taxon>PACMAD clade</taxon>
        <taxon>Panicoideae</taxon>
        <taxon>Panicodae</taxon>
        <taxon>Paniceae</taxon>
        <taxon>Anthephorinae</taxon>
        <taxon>Digitaria</taxon>
    </lineage>
</organism>
<dbReference type="Gene3D" id="4.10.400.10">
    <property type="entry name" value="Low-density Lipoprotein Receptor"/>
    <property type="match status" value="1"/>
</dbReference>
<reference evidence="9" key="1">
    <citation type="submission" date="2020-07" db="EMBL/GenBank/DDBJ databases">
        <title>Genome sequence and genetic diversity analysis of an under-domesticated orphan crop, white fonio (Digitaria exilis).</title>
        <authorList>
            <person name="Bennetzen J.L."/>
            <person name="Chen S."/>
            <person name="Ma X."/>
            <person name="Wang X."/>
            <person name="Yssel A.E.J."/>
            <person name="Chaluvadi S.R."/>
            <person name="Johnson M."/>
            <person name="Gangashetty P."/>
            <person name="Hamidou F."/>
            <person name="Sanogo M.D."/>
            <person name="Zwaenepoel A."/>
            <person name="Wallace J."/>
            <person name="Van De Peer Y."/>
            <person name="Van Deynze A."/>
        </authorList>
    </citation>
    <scope>NUCLEOTIDE SEQUENCE</scope>
    <source>
        <tissue evidence="9">Leaves</tissue>
    </source>
</reference>
<dbReference type="Gene3D" id="2.70.130.10">
    <property type="entry name" value="Mannose-6-phosphate receptor binding domain"/>
    <property type="match status" value="1"/>
</dbReference>
<dbReference type="CDD" id="cd00112">
    <property type="entry name" value="LDLa"/>
    <property type="match status" value="1"/>
</dbReference>
<feature type="coiled-coil region" evidence="5">
    <location>
        <begin position="445"/>
        <end position="472"/>
    </location>
</feature>
<dbReference type="InterPro" id="IPR009011">
    <property type="entry name" value="Man6P_isomerase_rcpt-bd_dom_sf"/>
</dbReference>
<dbReference type="PANTHER" id="PTHR12630:SF1">
    <property type="entry name" value="GLUCOSIDASE 2 SUBUNIT BETA"/>
    <property type="match status" value="1"/>
</dbReference>
<dbReference type="InterPro" id="IPR028146">
    <property type="entry name" value="PRKCSH_N"/>
</dbReference>